<feature type="region of interest" description="Disordered" evidence="1">
    <location>
        <begin position="1"/>
        <end position="20"/>
    </location>
</feature>
<dbReference type="AlphaFoldDB" id="A0AAN8V271"/>
<proteinExistence type="predicted"/>
<dbReference type="Proteomes" id="UP001370490">
    <property type="component" value="Unassembled WGS sequence"/>
</dbReference>
<comment type="caution">
    <text evidence="2">The sequence shown here is derived from an EMBL/GenBank/DDBJ whole genome shotgun (WGS) entry which is preliminary data.</text>
</comment>
<sequence>MQFLKPRTNPKKLDLDHEGEELKKRNEELGRELKESLEREIRVREELEKTSRRLQVVEEAEERLCFQLGELEAEAVDQAREYHAKSLALLDQLSQANQLLQINNIAISSSPHALAK</sequence>
<organism evidence="2 3">
    <name type="scientific">Dillenia turbinata</name>
    <dbReference type="NCBI Taxonomy" id="194707"/>
    <lineage>
        <taxon>Eukaryota</taxon>
        <taxon>Viridiplantae</taxon>
        <taxon>Streptophyta</taxon>
        <taxon>Embryophyta</taxon>
        <taxon>Tracheophyta</taxon>
        <taxon>Spermatophyta</taxon>
        <taxon>Magnoliopsida</taxon>
        <taxon>eudicotyledons</taxon>
        <taxon>Gunneridae</taxon>
        <taxon>Pentapetalae</taxon>
        <taxon>Dilleniales</taxon>
        <taxon>Dilleniaceae</taxon>
        <taxon>Dillenia</taxon>
    </lineage>
</organism>
<gene>
    <name evidence="2" type="ORF">RJ641_007854</name>
</gene>
<evidence type="ECO:0000313" key="3">
    <source>
        <dbReference type="Proteomes" id="UP001370490"/>
    </source>
</evidence>
<keyword evidence="3" id="KW-1185">Reference proteome</keyword>
<evidence type="ECO:0000313" key="2">
    <source>
        <dbReference type="EMBL" id="KAK6926135.1"/>
    </source>
</evidence>
<reference evidence="2 3" key="1">
    <citation type="submission" date="2023-12" db="EMBL/GenBank/DDBJ databases">
        <title>A high-quality genome assembly for Dillenia turbinata (Dilleniales).</title>
        <authorList>
            <person name="Chanderbali A."/>
        </authorList>
    </citation>
    <scope>NUCLEOTIDE SEQUENCE [LARGE SCALE GENOMIC DNA]</scope>
    <source>
        <strain evidence="2">LSX21</strain>
        <tissue evidence="2">Leaf</tissue>
    </source>
</reference>
<protein>
    <submittedName>
        <fullName evidence="2">Uncharacterized protein</fullName>
    </submittedName>
</protein>
<dbReference type="GO" id="GO:0098869">
    <property type="term" value="P:cellular oxidant detoxification"/>
    <property type="evidence" value="ECO:0007669"/>
    <property type="project" value="InterPro"/>
</dbReference>
<dbReference type="EMBL" id="JBAMMX010000015">
    <property type="protein sequence ID" value="KAK6926135.1"/>
    <property type="molecule type" value="Genomic_DNA"/>
</dbReference>
<dbReference type="InterPro" id="IPR039282">
    <property type="entry name" value="LSU"/>
</dbReference>
<feature type="compositionally biased region" description="Basic and acidic residues" evidence="1">
    <location>
        <begin position="11"/>
        <end position="20"/>
    </location>
</feature>
<evidence type="ECO:0000256" key="1">
    <source>
        <dbReference type="SAM" id="MobiDB-lite"/>
    </source>
</evidence>
<dbReference type="PANTHER" id="PTHR34283">
    <property type="entry name" value="PROTEIN RESPONSE TO LOW SULFUR 1"/>
    <property type="match status" value="1"/>
</dbReference>
<accession>A0AAN8V271</accession>
<dbReference type="PANTHER" id="PTHR34283:SF1">
    <property type="entry name" value="PROTEIN RESPONSE TO LOW SULFUR 1"/>
    <property type="match status" value="1"/>
</dbReference>
<name>A0AAN8V271_9MAGN</name>